<dbReference type="EMBL" id="FOGT01000026">
    <property type="protein sequence ID" value="SES41604.1"/>
    <property type="molecule type" value="Genomic_DNA"/>
</dbReference>
<accession>A0A1H9X642</accession>
<dbReference type="OrthoDB" id="2867965at2"/>
<evidence type="ECO:0000313" key="2">
    <source>
        <dbReference type="Proteomes" id="UP000198571"/>
    </source>
</evidence>
<protein>
    <recommendedName>
        <fullName evidence="3">STAS domain-containing protein</fullName>
    </recommendedName>
</protein>
<dbReference type="AlphaFoldDB" id="A0A1H9X642"/>
<gene>
    <name evidence="1" type="ORF">SAMN05518684_12632</name>
</gene>
<dbReference type="RefSeq" id="WP_093056003.1">
    <property type="nucleotide sequence ID" value="NZ_FOGT01000026.1"/>
</dbReference>
<evidence type="ECO:0000313" key="1">
    <source>
        <dbReference type="EMBL" id="SES41604.1"/>
    </source>
</evidence>
<evidence type="ECO:0008006" key="3">
    <source>
        <dbReference type="Google" id="ProtNLM"/>
    </source>
</evidence>
<reference evidence="2" key="1">
    <citation type="submission" date="2016-10" db="EMBL/GenBank/DDBJ databases">
        <authorList>
            <person name="Varghese N."/>
            <person name="Submissions S."/>
        </authorList>
    </citation>
    <scope>NUCLEOTIDE SEQUENCE [LARGE SCALE GENOMIC DNA]</scope>
    <source>
        <strain evidence="2">S9</strain>
    </source>
</reference>
<proteinExistence type="predicted"/>
<dbReference type="Proteomes" id="UP000198571">
    <property type="component" value="Unassembled WGS sequence"/>
</dbReference>
<name>A0A1H9X642_9BACI</name>
<keyword evidence="2" id="KW-1185">Reference proteome</keyword>
<dbReference type="STRING" id="1601833.SAMN05518684_12632"/>
<sequence length="113" mass="12938">MGTSIIHINPYDNRVNVKVEGSFSERDISAFFRKYTEEVTLIPPAEFAIEVDCTALDYDSPLRNQLLEKSYERFKEDGFASILFIVLETFVPLPPSLKEKAKLQIPEVQIKVV</sequence>
<organism evidence="1 2">
    <name type="scientific">Salipaludibacillus aurantiacus</name>
    <dbReference type="NCBI Taxonomy" id="1601833"/>
    <lineage>
        <taxon>Bacteria</taxon>
        <taxon>Bacillati</taxon>
        <taxon>Bacillota</taxon>
        <taxon>Bacilli</taxon>
        <taxon>Bacillales</taxon>
        <taxon>Bacillaceae</taxon>
    </lineage>
</organism>